<organism evidence="2 3">
    <name type="scientific">Pristionchus mayeri</name>
    <dbReference type="NCBI Taxonomy" id="1317129"/>
    <lineage>
        <taxon>Eukaryota</taxon>
        <taxon>Metazoa</taxon>
        <taxon>Ecdysozoa</taxon>
        <taxon>Nematoda</taxon>
        <taxon>Chromadorea</taxon>
        <taxon>Rhabditida</taxon>
        <taxon>Rhabditina</taxon>
        <taxon>Diplogasteromorpha</taxon>
        <taxon>Diplogasteroidea</taxon>
        <taxon>Neodiplogasteridae</taxon>
        <taxon>Pristionchus</taxon>
    </lineage>
</organism>
<evidence type="ECO:0000313" key="2">
    <source>
        <dbReference type="EMBL" id="GMR54973.1"/>
    </source>
</evidence>
<feature type="region of interest" description="Disordered" evidence="1">
    <location>
        <begin position="22"/>
        <end position="96"/>
    </location>
</feature>
<name>A0AAN5I781_9BILA</name>
<reference evidence="3" key="1">
    <citation type="submission" date="2022-10" db="EMBL/GenBank/DDBJ databases">
        <title>Genome assembly of Pristionchus species.</title>
        <authorList>
            <person name="Yoshida K."/>
            <person name="Sommer R.J."/>
        </authorList>
    </citation>
    <scope>NUCLEOTIDE SEQUENCE [LARGE SCALE GENOMIC DNA]</scope>
    <source>
        <strain evidence="3">RS5460</strain>
    </source>
</reference>
<dbReference type="Proteomes" id="UP001328107">
    <property type="component" value="Unassembled WGS sequence"/>
</dbReference>
<proteinExistence type="predicted"/>
<gene>
    <name evidence="2" type="ORF">PMAYCL1PPCAC_25168</name>
</gene>
<evidence type="ECO:0000313" key="3">
    <source>
        <dbReference type="Proteomes" id="UP001328107"/>
    </source>
</evidence>
<sequence length="96" mass="11029">GGDSKPREFRVRAFALRPRVQEQKEQLRAESRGANMESVTRGRGEIKTPYRMLGRSREAVPYQERSKEGGRVRAATRKKKSPPKNNLGTEFEARQK</sequence>
<accession>A0AAN5I781</accession>
<protein>
    <submittedName>
        <fullName evidence="2">Uncharacterized protein</fullName>
    </submittedName>
</protein>
<feature type="non-terminal residue" evidence="2">
    <location>
        <position position="96"/>
    </location>
</feature>
<feature type="non-terminal residue" evidence="2">
    <location>
        <position position="1"/>
    </location>
</feature>
<evidence type="ECO:0000256" key="1">
    <source>
        <dbReference type="SAM" id="MobiDB-lite"/>
    </source>
</evidence>
<dbReference type="AlphaFoldDB" id="A0AAN5I781"/>
<keyword evidence="3" id="KW-1185">Reference proteome</keyword>
<comment type="caution">
    <text evidence="2">The sequence shown here is derived from an EMBL/GenBank/DDBJ whole genome shotgun (WGS) entry which is preliminary data.</text>
</comment>
<dbReference type="EMBL" id="BTRK01000005">
    <property type="protein sequence ID" value="GMR54973.1"/>
    <property type="molecule type" value="Genomic_DNA"/>
</dbReference>
<feature type="compositionally biased region" description="Basic and acidic residues" evidence="1">
    <location>
        <begin position="22"/>
        <end position="31"/>
    </location>
</feature>